<evidence type="ECO:0000313" key="2">
    <source>
        <dbReference type="EMBL" id="KAK9835392.1"/>
    </source>
</evidence>
<keyword evidence="1" id="KW-0175">Coiled coil</keyword>
<evidence type="ECO:0000313" key="3">
    <source>
        <dbReference type="Proteomes" id="UP001445335"/>
    </source>
</evidence>
<comment type="caution">
    <text evidence="2">The sequence shown here is derived from an EMBL/GenBank/DDBJ whole genome shotgun (WGS) entry which is preliminary data.</text>
</comment>
<feature type="coiled-coil region" evidence="1">
    <location>
        <begin position="370"/>
        <end position="397"/>
    </location>
</feature>
<name>A0AAW1RNQ0_9CHLO</name>
<proteinExistence type="predicted"/>
<sequence length="684" mass="76745">MRDQGIEVDNWQPGDPPVLMLCTDPRLRYTDAPTLPGRGDASLIFMLTLGHLLLLGLVKGFWEKELLAPGGLTAAQRRQLHERGTQLRMLKEFGRSYRCVTKSAGTWTMEDWMMFCTCHECFLLRDNLMGDQFTEAWRSLCDASCFALRAVHPDDPHLSLIPFTPDGIHICVARLQRYSQRVEQHWPRLLTPNLHLATAHLERQLLHCGPSAVTLEFWVERQMHAVKARYDHQGDSLSGTRFLRKGQRIPVDEVDMVFQRVEKDVLRSMRYEGKSEDISRFVSLVYVAALGRPAPVRRLVEVVSFVLISLSDDLFGPCMFAGPARGGHPTLADTWEVNLGHSGNKLPSAAVIVGGGRGGMPEGSAQRRFRQRQKEKMEELQARVTAEQGEKAELTNRSKILVQTLKLRKEELRQLRARQAAPADAEEDALSREFAGSVTLTFREDRTVTLTPAQIKGMTEKDLARTWSQYVKELAVLLVAVEGRDPPAEVLERIQALVQRELLFLYIRAALTNMSNVMKFVAAAVVENVRVALGSEGPAMWRGVAAALQLTEAQRADIVTLWRAFREKLAGLVAARAEIHTAIAATMPMGTMARDFAIQFLAAQDCMDALKRNLRSEHVLIHEFLSTFYTQKLTVLQMARCVVRSFPYYPDIPAIVLWVAATEKDSCAISVLQQVSTEFDAAGS</sequence>
<dbReference type="AlphaFoldDB" id="A0AAW1RNQ0"/>
<protein>
    <submittedName>
        <fullName evidence="2">Uncharacterized protein</fullName>
    </submittedName>
</protein>
<reference evidence="2 3" key="1">
    <citation type="journal article" date="2024" name="Nat. Commun.">
        <title>Phylogenomics reveals the evolutionary origins of lichenization in chlorophyte algae.</title>
        <authorList>
            <person name="Puginier C."/>
            <person name="Libourel C."/>
            <person name="Otte J."/>
            <person name="Skaloud P."/>
            <person name="Haon M."/>
            <person name="Grisel S."/>
            <person name="Petersen M."/>
            <person name="Berrin J.G."/>
            <person name="Delaux P.M."/>
            <person name="Dal Grande F."/>
            <person name="Keller J."/>
        </authorList>
    </citation>
    <scope>NUCLEOTIDE SEQUENCE [LARGE SCALE GENOMIC DNA]</scope>
    <source>
        <strain evidence="2 3">SAG 245.80</strain>
    </source>
</reference>
<gene>
    <name evidence="2" type="ORF">WJX81_006933</name>
</gene>
<dbReference type="CDD" id="cd14688">
    <property type="entry name" value="bZIP_YAP"/>
    <property type="match status" value="1"/>
</dbReference>
<accession>A0AAW1RNQ0</accession>
<dbReference type="Proteomes" id="UP001445335">
    <property type="component" value="Unassembled WGS sequence"/>
</dbReference>
<keyword evidence="3" id="KW-1185">Reference proteome</keyword>
<dbReference type="EMBL" id="JALJOU010000028">
    <property type="protein sequence ID" value="KAK9835392.1"/>
    <property type="molecule type" value="Genomic_DNA"/>
</dbReference>
<organism evidence="2 3">
    <name type="scientific">Elliptochloris bilobata</name>
    <dbReference type="NCBI Taxonomy" id="381761"/>
    <lineage>
        <taxon>Eukaryota</taxon>
        <taxon>Viridiplantae</taxon>
        <taxon>Chlorophyta</taxon>
        <taxon>core chlorophytes</taxon>
        <taxon>Trebouxiophyceae</taxon>
        <taxon>Trebouxiophyceae incertae sedis</taxon>
        <taxon>Elliptochloris clade</taxon>
        <taxon>Elliptochloris</taxon>
    </lineage>
</organism>
<evidence type="ECO:0000256" key="1">
    <source>
        <dbReference type="SAM" id="Coils"/>
    </source>
</evidence>